<feature type="transmembrane region" description="Helical" evidence="6">
    <location>
        <begin position="393"/>
        <end position="412"/>
    </location>
</feature>
<comment type="caution">
    <text evidence="9">The sequence shown here is derived from an EMBL/GenBank/DDBJ whole genome shotgun (WGS) entry which is preliminary data.</text>
</comment>
<evidence type="ECO:0000259" key="8">
    <source>
        <dbReference type="Pfam" id="PF13515"/>
    </source>
</evidence>
<evidence type="ECO:0000256" key="1">
    <source>
        <dbReference type="ARBA" id="ARBA00004651"/>
    </source>
</evidence>
<sequence length="722" mass="79179">MNPIPLLSRVVFSRYFTSGLVSATGVLALGLLGYAAGGMQMAVLLGTGALTICFADNPAPMRVKAFELLFSTFGSALCFLLVWASVGHPWVELLLVPLLGFGAGLVSLWGKRALALSFSLLFITVITLGVPPAPNLHTLLLGVALFVLGGLLFTAYALALGRILQSRTKQQALAEVLDALAAYMRWQSQFYARQMAEDEAYGRAAVLQGAVNDALQSARDLVLREGRKPSDALWTRMLLESLDLFEAQLAAQTDSALLRSQFEGTEVLDTLQAGTLQTADALSALALAMLHSRRNEARPLDATRWARAEQQASTLTRSNTAELAHARSALASLLNTQREIDALVATLQTTYAARDGGALPSLPDLRPFVSTWRYDPRQIRAHLRWGSPIFRHAVRLGLALLCGLVVARSLFVHQAHDYWILLTIAVILRPNYGVTRQRLKDRLLGTLLGCLFTAVLLDLHLGLPALLAALFLALTFARTFVTTNYRFTAMAASVLSLLLARLLEGDVRFLVDQRLIDTFIGATLAWGFSYVLPRWEYQDVPRQLSSLMQAQRDYALAVLEAQQQDEGAFRIARKRLFDALASMTGLYSRMLEEPVAKRRALRELARLITHSYLLAAHLASMRVLRARRTRRLSPEAIETLIAPTRAWVLQQLGLKAAPTLVAMPVPLRANPVPGSITPEADTTPDPLLRRLNLIGVEAALVGQIDQRVVRDLHLPGEAGNSD</sequence>
<feature type="transmembrane region" description="Helical" evidence="6">
    <location>
        <begin position="447"/>
        <end position="473"/>
    </location>
</feature>
<feature type="transmembrane region" description="Helical" evidence="6">
    <location>
        <begin position="20"/>
        <end position="53"/>
    </location>
</feature>
<comment type="subcellular location">
    <subcellularLocation>
        <location evidence="1">Cell membrane</location>
        <topology evidence="1">Multi-pass membrane protein</topology>
    </subcellularLocation>
</comment>
<reference evidence="9" key="1">
    <citation type="submission" date="2009-10" db="EMBL/GenBank/DDBJ databases">
        <title>Diversity of trophic interactions inside an arsenic-rich microbial ecosystem.</title>
        <authorList>
            <person name="Bertin P.N."/>
            <person name="Heinrich-Salmeron A."/>
            <person name="Pelletier E."/>
            <person name="Goulhen-Chollet F."/>
            <person name="Arsene-Ploetze F."/>
            <person name="Gallien S."/>
            <person name="Calteau A."/>
            <person name="Vallenet D."/>
            <person name="Casiot C."/>
            <person name="Chane-Woon-Ming B."/>
            <person name="Giloteaux L."/>
            <person name="Barakat M."/>
            <person name="Bonnefoy V."/>
            <person name="Bruneel O."/>
            <person name="Chandler M."/>
            <person name="Cleiss J."/>
            <person name="Duran R."/>
            <person name="Elbaz-Poulichet F."/>
            <person name="Fonknechten N."/>
            <person name="Lauga B."/>
            <person name="Mornico D."/>
            <person name="Ortet P."/>
            <person name="Schaeffer C."/>
            <person name="Siguier P."/>
            <person name="Alexander Thil Smith A."/>
            <person name="Van Dorsselaer A."/>
            <person name="Weissenbach J."/>
            <person name="Medigue C."/>
            <person name="Le Paslier D."/>
        </authorList>
    </citation>
    <scope>NUCLEOTIDE SEQUENCE</scope>
</reference>
<evidence type="ECO:0000259" key="7">
    <source>
        <dbReference type="Pfam" id="PF12805"/>
    </source>
</evidence>
<feature type="transmembrane region" description="Helical" evidence="6">
    <location>
        <begin position="139"/>
        <end position="160"/>
    </location>
</feature>
<dbReference type="GO" id="GO:0005886">
    <property type="term" value="C:plasma membrane"/>
    <property type="evidence" value="ECO:0007669"/>
    <property type="project" value="UniProtKB-SubCell"/>
</dbReference>
<evidence type="ECO:0000256" key="6">
    <source>
        <dbReference type="SAM" id="Phobius"/>
    </source>
</evidence>
<dbReference type="EMBL" id="CABM01000008">
    <property type="protein sequence ID" value="CBH95695.1"/>
    <property type="molecule type" value="Genomic_DNA"/>
</dbReference>
<dbReference type="AlphaFoldDB" id="E6PL94"/>
<name>E6PL94_9ZZZZ</name>
<evidence type="ECO:0000256" key="2">
    <source>
        <dbReference type="ARBA" id="ARBA00022475"/>
    </source>
</evidence>
<keyword evidence="4 6" id="KW-1133">Transmembrane helix</keyword>
<dbReference type="Pfam" id="PF13515">
    <property type="entry name" value="FUSC_2"/>
    <property type="match status" value="1"/>
</dbReference>
<feature type="transmembrane region" description="Helical" evidence="6">
    <location>
        <begin position="90"/>
        <end position="109"/>
    </location>
</feature>
<dbReference type="PANTHER" id="PTHR30509">
    <property type="entry name" value="P-HYDROXYBENZOIC ACID EFFLUX PUMP SUBUNIT-RELATED"/>
    <property type="match status" value="1"/>
</dbReference>
<evidence type="ECO:0000256" key="4">
    <source>
        <dbReference type="ARBA" id="ARBA00022989"/>
    </source>
</evidence>
<evidence type="ECO:0000256" key="3">
    <source>
        <dbReference type="ARBA" id="ARBA00022692"/>
    </source>
</evidence>
<protein>
    <submittedName>
        <fullName evidence="9">Putative Permease of the major facilitator superfamily</fullName>
    </submittedName>
</protein>
<dbReference type="InterPro" id="IPR032692">
    <property type="entry name" value="YccS_N"/>
</dbReference>
<evidence type="ECO:0000313" key="9">
    <source>
        <dbReference type="EMBL" id="CBH95695.1"/>
    </source>
</evidence>
<keyword evidence="3 6" id="KW-0812">Transmembrane</keyword>
<feature type="domain" description="Integral membrane bound transporter" evidence="8">
    <location>
        <begin position="409"/>
        <end position="526"/>
    </location>
</feature>
<organism evidence="9">
    <name type="scientific">mine drainage metagenome</name>
    <dbReference type="NCBI Taxonomy" id="410659"/>
    <lineage>
        <taxon>unclassified sequences</taxon>
        <taxon>metagenomes</taxon>
        <taxon>ecological metagenomes</taxon>
    </lineage>
</organism>
<keyword evidence="5 6" id="KW-0472">Membrane</keyword>
<feature type="transmembrane region" description="Helical" evidence="6">
    <location>
        <begin position="65"/>
        <end position="84"/>
    </location>
</feature>
<feature type="domain" description="Integral membrane protein YccS N-terminal" evidence="7">
    <location>
        <begin position="75"/>
        <end position="343"/>
    </location>
</feature>
<feature type="transmembrane region" description="Helical" evidence="6">
    <location>
        <begin position="114"/>
        <end position="133"/>
    </location>
</feature>
<proteinExistence type="predicted"/>
<evidence type="ECO:0000256" key="5">
    <source>
        <dbReference type="ARBA" id="ARBA00023136"/>
    </source>
</evidence>
<dbReference type="InterPro" id="IPR049453">
    <property type="entry name" value="Memb_transporter_dom"/>
</dbReference>
<gene>
    <name evidence="9" type="ORF">CARN2_1959</name>
</gene>
<dbReference type="Pfam" id="PF12805">
    <property type="entry name" value="FUSC-like"/>
    <property type="match status" value="1"/>
</dbReference>
<keyword evidence="2" id="KW-1003">Cell membrane</keyword>
<dbReference type="PANTHER" id="PTHR30509:SF9">
    <property type="entry name" value="MULTIDRUG RESISTANCE PROTEIN MDTO"/>
    <property type="match status" value="1"/>
</dbReference>
<accession>E6PL94</accession>